<protein>
    <submittedName>
        <fullName evidence="1">Uncharacterized protein</fullName>
    </submittedName>
</protein>
<evidence type="ECO:0000313" key="1">
    <source>
        <dbReference type="EMBL" id="KAK7338816.1"/>
    </source>
</evidence>
<keyword evidence="2" id="KW-1185">Reference proteome</keyword>
<dbReference type="Proteomes" id="UP001367508">
    <property type="component" value="Unassembled WGS sequence"/>
</dbReference>
<sequence length="391" mass="45074">MVGVYVTRWLNFVGFMFGFTRFSNASDAKWLASRINRVWIGLYKLQCQCFMGKLEHPKDIITLHAKMTLHSILSMFIYPLGGSLVLLEQHEREDLKILIMKLLNVFCHWFKDKTVSLVPSSVSSKPPSPEIYFSNSLEVLAPYSIFAIRPTLILNAPYDIDLGEHDQPLHPISLTLNVLSRLVSPLRDDPLGLMSCGNASKHFQGLDERMGQDVQRGNANMEAFNQLISDIGVEKLETLGCKYTKIFLDDKVMVMFMEQARIQASRLYIKKQKADLEGLEISLEDYHDLEPLCQARRIAFANLVTLKTNRKYLFYQKLRVQWICEGDESSKLFHSTINLHKCNNDLSRLLQDDSSFVGVYHLKDRIINHFSNFYAYESPHLMTLDDVHIKE</sequence>
<organism evidence="1 2">
    <name type="scientific">Canavalia gladiata</name>
    <name type="common">Sword bean</name>
    <name type="synonym">Dolichos gladiatus</name>
    <dbReference type="NCBI Taxonomy" id="3824"/>
    <lineage>
        <taxon>Eukaryota</taxon>
        <taxon>Viridiplantae</taxon>
        <taxon>Streptophyta</taxon>
        <taxon>Embryophyta</taxon>
        <taxon>Tracheophyta</taxon>
        <taxon>Spermatophyta</taxon>
        <taxon>Magnoliopsida</taxon>
        <taxon>eudicotyledons</taxon>
        <taxon>Gunneridae</taxon>
        <taxon>Pentapetalae</taxon>
        <taxon>rosids</taxon>
        <taxon>fabids</taxon>
        <taxon>Fabales</taxon>
        <taxon>Fabaceae</taxon>
        <taxon>Papilionoideae</taxon>
        <taxon>50 kb inversion clade</taxon>
        <taxon>NPAAA clade</taxon>
        <taxon>indigoferoid/millettioid clade</taxon>
        <taxon>Phaseoleae</taxon>
        <taxon>Canavalia</taxon>
    </lineage>
</organism>
<dbReference type="AlphaFoldDB" id="A0AAN9LND9"/>
<comment type="caution">
    <text evidence="1">The sequence shown here is derived from an EMBL/GenBank/DDBJ whole genome shotgun (WGS) entry which is preliminary data.</text>
</comment>
<name>A0AAN9LND9_CANGL</name>
<evidence type="ECO:0000313" key="2">
    <source>
        <dbReference type="Proteomes" id="UP001367508"/>
    </source>
</evidence>
<reference evidence="1 2" key="1">
    <citation type="submission" date="2024-01" db="EMBL/GenBank/DDBJ databases">
        <title>The genomes of 5 underutilized Papilionoideae crops provide insights into root nodulation and disease resistanc.</title>
        <authorList>
            <person name="Jiang F."/>
        </authorList>
    </citation>
    <scope>NUCLEOTIDE SEQUENCE [LARGE SCALE GENOMIC DNA]</scope>
    <source>
        <strain evidence="1">LVBAO_FW01</strain>
        <tissue evidence="1">Leaves</tissue>
    </source>
</reference>
<dbReference type="EMBL" id="JAYMYQ010000004">
    <property type="protein sequence ID" value="KAK7338816.1"/>
    <property type="molecule type" value="Genomic_DNA"/>
</dbReference>
<gene>
    <name evidence="1" type="ORF">VNO77_19448</name>
</gene>
<proteinExistence type="predicted"/>
<accession>A0AAN9LND9</accession>